<dbReference type="GO" id="GO:0016798">
    <property type="term" value="F:hydrolase activity, acting on glycosyl bonds"/>
    <property type="evidence" value="ECO:0007669"/>
    <property type="project" value="UniProtKB-KW"/>
</dbReference>
<dbReference type="EMBL" id="PJZH01000020">
    <property type="protein sequence ID" value="PLR31999.1"/>
    <property type="molecule type" value="Genomic_DNA"/>
</dbReference>
<dbReference type="AlphaFoldDB" id="A0A2N5DXA6"/>
<keyword evidence="2" id="KW-1185">Reference proteome</keyword>
<gene>
    <name evidence="1" type="ORF">CYR32_15840</name>
</gene>
<keyword evidence="1" id="KW-0378">Hydrolase</keyword>
<evidence type="ECO:0000313" key="1">
    <source>
        <dbReference type="EMBL" id="PLR31999.1"/>
    </source>
</evidence>
<dbReference type="SUPFAM" id="SSF51445">
    <property type="entry name" value="(Trans)glycosidases"/>
    <property type="match status" value="1"/>
</dbReference>
<protein>
    <submittedName>
        <fullName evidence="1">1,4-beta-xylanase</fullName>
    </submittedName>
</protein>
<keyword evidence="1" id="KW-0119">Carbohydrate metabolism</keyword>
<reference evidence="1 2" key="1">
    <citation type="submission" date="2017-12" db="EMBL/GenBank/DDBJ databases">
        <title>Characterization of six clinical isolates of Enterochimera gen. nov., a novel genus of the Yersiniaciae family and the three species Enterochimera arupensis sp. nov., Enterochimera coloradensis sp. nov, and Enterochimera californica sp. nov.</title>
        <authorList>
            <person name="Rossi A."/>
            <person name="Fisher M."/>
        </authorList>
    </citation>
    <scope>NUCLEOTIDE SEQUENCE [LARGE SCALE GENOMIC DNA]</scope>
    <source>
        <strain evidence="2">2016-Iso4</strain>
    </source>
</reference>
<dbReference type="Gene3D" id="3.20.20.80">
    <property type="entry name" value="Glycosidases"/>
    <property type="match status" value="1"/>
</dbReference>
<dbReference type="Proteomes" id="UP000234503">
    <property type="component" value="Unassembled WGS sequence"/>
</dbReference>
<keyword evidence="1" id="KW-0858">Xylan degradation</keyword>
<keyword evidence="1" id="KW-0326">Glycosidase</keyword>
<dbReference type="GO" id="GO:0045493">
    <property type="term" value="P:xylan catabolic process"/>
    <property type="evidence" value="ECO:0007669"/>
    <property type="project" value="UniProtKB-KW"/>
</dbReference>
<keyword evidence="1" id="KW-0624">Polysaccharide degradation</keyword>
<proteinExistence type="predicted"/>
<evidence type="ECO:0000313" key="2">
    <source>
        <dbReference type="Proteomes" id="UP000234503"/>
    </source>
</evidence>
<dbReference type="RefSeq" id="WP_101826127.1">
    <property type="nucleotide sequence ID" value="NZ_PJZH01000020.1"/>
</dbReference>
<sequence length="370" mass="42918">MRQPWSEQQANDWYRQQAWPCGFNYLPRTAVNWTELWQADTFDPPTIDQELGWAQAIGYNQLRINLPFIVWRADRDGLLARIDHFLTLADAHEIKVMLTLMDDCGFSGDEPFLGPQKPPVPDVHNSQAAASPGRRTVMNREAWPEIERYVRDVIRHFRDDSRVFIWDLYNEPGNRGIFIGPDEEVLFEQELETFALELMHLVFTWAREEDPSQPLTVAAWHLPLNPGQATPSWYQHPIDVAAAQLSDIITFHAYVDTPALLPILGYWQQTHRPAICTEWLARHIGSVVETQLPQFCATRVGCYQWGLVRGKTQTWLPWPAIRKQKRDDPQLWFHDVLDEQGVPFRQGEMDLVREFTGRGACPAPVKKREK</sequence>
<organism evidence="1 2">
    <name type="scientific">Chimaeribacter coloradensis</name>
    <dbReference type="NCBI Taxonomy" id="2060068"/>
    <lineage>
        <taxon>Bacteria</taxon>
        <taxon>Pseudomonadati</taxon>
        <taxon>Pseudomonadota</taxon>
        <taxon>Gammaproteobacteria</taxon>
        <taxon>Enterobacterales</taxon>
        <taxon>Yersiniaceae</taxon>
        <taxon>Chimaeribacter</taxon>
    </lineage>
</organism>
<comment type="caution">
    <text evidence="1">The sequence shown here is derived from an EMBL/GenBank/DDBJ whole genome shotgun (WGS) entry which is preliminary data.</text>
</comment>
<dbReference type="InterPro" id="IPR017853">
    <property type="entry name" value="GH"/>
</dbReference>
<name>A0A2N5DXA6_9GAMM</name>
<dbReference type="OrthoDB" id="9774262at2"/>
<accession>A0A2N5DXA6</accession>